<evidence type="ECO:0000313" key="2">
    <source>
        <dbReference type="EMBL" id="QNI30737.1"/>
    </source>
</evidence>
<keyword evidence="3" id="KW-1185">Reference proteome</keyword>
<evidence type="ECO:0000313" key="3">
    <source>
        <dbReference type="Proteomes" id="UP000515312"/>
    </source>
</evidence>
<dbReference type="EMBL" id="CP060394">
    <property type="protein sequence ID" value="QNI30737.1"/>
    <property type="molecule type" value="Genomic_DNA"/>
</dbReference>
<feature type="transmembrane region" description="Helical" evidence="1">
    <location>
        <begin position="147"/>
        <end position="167"/>
    </location>
</feature>
<keyword evidence="1" id="KW-0812">Transmembrane</keyword>
<dbReference type="Proteomes" id="UP000515312">
    <property type="component" value="Chromosome"/>
</dbReference>
<feature type="transmembrane region" description="Helical" evidence="1">
    <location>
        <begin position="117"/>
        <end position="135"/>
    </location>
</feature>
<protein>
    <submittedName>
        <fullName evidence="2">Uncharacterized protein</fullName>
    </submittedName>
</protein>
<dbReference type="AlphaFoldDB" id="A0A7G8BDW7"/>
<organism evidence="2 3">
    <name type="scientific">Alloacidobacterium dinghuense</name>
    <dbReference type="NCBI Taxonomy" id="2763107"/>
    <lineage>
        <taxon>Bacteria</taxon>
        <taxon>Pseudomonadati</taxon>
        <taxon>Acidobacteriota</taxon>
        <taxon>Terriglobia</taxon>
        <taxon>Terriglobales</taxon>
        <taxon>Acidobacteriaceae</taxon>
        <taxon>Alloacidobacterium</taxon>
    </lineage>
</organism>
<reference evidence="2 3" key="1">
    <citation type="submission" date="2020-08" db="EMBL/GenBank/DDBJ databases">
        <title>Edaphobacter telluris sp. nov. and Acidobacterium dinghuensis sp. nov., two acidobacteria isolated from forest soil.</title>
        <authorList>
            <person name="Fu J."/>
            <person name="Qiu L."/>
        </authorList>
    </citation>
    <scope>NUCLEOTIDE SEQUENCE [LARGE SCALE GENOMIC DNA]</scope>
    <source>
        <strain evidence="2">4Y35</strain>
    </source>
</reference>
<evidence type="ECO:0000256" key="1">
    <source>
        <dbReference type="SAM" id="Phobius"/>
    </source>
</evidence>
<name>A0A7G8BDW7_9BACT</name>
<dbReference type="RefSeq" id="WP_186740806.1">
    <property type="nucleotide sequence ID" value="NZ_CP060394.1"/>
</dbReference>
<accession>A0A7G8BDW7</accession>
<keyword evidence="1" id="KW-1133">Transmembrane helix</keyword>
<sequence length="172" mass="19831">MSRVRGFAKWLLEFVLRSAPRHCEQWARAMLHELDFIEGDWAALFWALGSVAAIFRHCGRELVRMGFRRREEADMKETAKNVGWVFAGVVLSAVLVVCAAMLFHLAEYFYPPMNQSIPWPTWLVVFFLPETLFVIGTVRLWHKRKPMAVGVLLAALIFATHFAMHIVSHFRG</sequence>
<gene>
    <name evidence="2" type="ORF">H7849_16620</name>
</gene>
<feature type="transmembrane region" description="Helical" evidence="1">
    <location>
        <begin position="84"/>
        <end position="105"/>
    </location>
</feature>
<dbReference type="KEGG" id="adin:H7849_16620"/>
<proteinExistence type="predicted"/>
<keyword evidence="1" id="KW-0472">Membrane</keyword>